<dbReference type="Proteomes" id="UP000698059">
    <property type="component" value="Unassembled WGS sequence"/>
</dbReference>
<reference evidence="7 8" key="1">
    <citation type="submission" date="2021-01" db="EMBL/GenBank/DDBJ databases">
        <title>Sequencing the genomes of 1000 actinobacteria strains.</title>
        <authorList>
            <person name="Klenk H.-P."/>
        </authorList>
    </citation>
    <scope>NUCLEOTIDE SEQUENCE [LARGE SCALE GENOMIC DNA]</scope>
    <source>
        <strain evidence="7 8">DSM 46000</strain>
    </source>
</reference>
<dbReference type="PANTHER" id="PTHR47359:SF3">
    <property type="entry name" value="NLP_P60 DOMAIN-CONTAINING PROTEIN-RELATED"/>
    <property type="match status" value="1"/>
</dbReference>
<evidence type="ECO:0000256" key="4">
    <source>
        <dbReference type="ARBA" id="ARBA00022807"/>
    </source>
</evidence>
<dbReference type="InterPro" id="IPR036426">
    <property type="entry name" value="Bulb-type_lectin_dom_sf"/>
</dbReference>
<keyword evidence="4" id="KW-0788">Thiol protease</keyword>
<feature type="domain" description="NlpC/P60" evidence="6">
    <location>
        <begin position="285"/>
        <end position="409"/>
    </location>
</feature>
<protein>
    <submittedName>
        <fullName evidence="7">Cell wall-associated NlpC family hydrolase</fullName>
    </submittedName>
</protein>
<dbReference type="Gene3D" id="3.90.1720.10">
    <property type="entry name" value="endopeptidase domain like (from Nostoc punctiforme)"/>
    <property type="match status" value="1"/>
</dbReference>
<dbReference type="PROSITE" id="PS50927">
    <property type="entry name" value="BULB_LECTIN"/>
    <property type="match status" value="2"/>
</dbReference>
<evidence type="ECO:0000259" key="6">
    <source>
        <dbReference type="PROSITE" id="PS51935"/>
    </source>
</evidence>
<sequence length="409" mass="43827">MKDEHSESPSRPRALLVRAITAALLSLVLAIGGAFLASPAQATPETPQLAGGEELHGGERLVSPSGNLVLAMQTDGNLVLYAPGGHVRWQSDTDGNPGAFARFQTDGNLVVYNASSQPLWHADVDGQGATFAQLQDDGNFVLYRSDATPVWNTGTKYYPARLAAHGVMRPGDHLMSPNGAYDLVLQTDGNLVLYGPAGWTWQSGTRGSTPDRLQIQTDGNLVLYGPNDSVIWQTYTSGRGAGFMQVQDDGNFVLYTNAAVPTWQTYTYPGYQPPATPTPPGPSLPSKVQTAINYATAQLGKPYQLGGTGPTYFDCSGLTMKAWQAAGISIARKSENQYITLPKVPYGQKQPGDLLFLATNTNDPTTIHHVMMYIGNGKVIEAPQPGKTVRIINIYGGSKLMPYVARPTG</sequence>
<dbReference type="InterPro" id="IPR000064">
    <property type="entry name" value="NLP_P60_dom"/>
</dbReference>
<accession>A0ABS2LIL5</accession>
<feature type="domain" description="Bulb-type lectin" evidence="5">
    <location>
        <begin position="46"/>
        <end position="155"/>
    </location>
</feature>
<dbReference type="SMART" id="SM00108">
    <property type="entry name" value="B_lectin"/>
    <property type="match status" value="2"/>
</dbReference>
<comment type="caution">
    <text evidence="7">The sequence shown here is derived from an EMBL/GenBank/DDBJ whole genome shotgun (WGS) entry which is preliminary data.</text>
</comment>
<dbReference type="SUPFAM" id="SSF51110">
    <property type="entry name" value="alpha-D-mannose-specific plant lectins"/>
    <property type="match status" value="3"/>
</dbReference>
<evidence type="ECO:0000313" key="7">
    <source>
        <dbReference type="EMBL" id="MBM7480256.1"/>
    </source>
</evidence>
<dbReference type="InterPro" id="IPR051794">
    <property type="entry name" value="PG_Endopeptidase_C40"/>
</dbReference>
<keyword evidence="8" id="KW-1185">Reference proteome</keyword>
<gene>
    <name evidence="7" type="ORF">JOD49_003176</name>
</gene>
<proteinExistence type="inferred from homology"/>
<dbReference type="PROSITE" id="PS51935">
    <property type="entry name" value="NLPC_P60"/>
    <property type="match status" value="1"/>
</dbReference>
<dbReference type="InterPro" id="IPR001480">
    <property type="entry name" value="Bulb-type_lectin_dom"/>
</dbReference>
<feature type="domain" description="Bulb-type lectin" evidence="5">
    <location>
        <begin position="159"/>
        <end position="267"/>
    </location>
</feature>
<dbReference type="EMBL" id="JAFBBO010000001">
    <property type="protein sequence ID" value="MBM7480256.1"/>
    <property type="molecule type" value="Genomic_DNA"/>
</dbReference>
<name>A0ABS2LIL5_9CELL</name>
<keyword evidence="2" id="KW-0645">Protease</keyword>
<dbReference type="PANTHER" id="PTHR47359">
    <property type="entry name" value="PEPTIDOGLYCAN DL-ENDOPEPTIDASE CWLO"/>
    <property type="match status" value="1"/>
</dbReference>
<evidence type="ECO:0000256" key="3">
    <source>
        <dbReference type="ARBA" id="ARBA00022801"/>
    </source>
</evidence>
<dbReference type="Gene3D" id="2.90.10.10">
    <property type="entry name" value="Bulb-type lectin domain"/>
    <property type="match status" value="4"/>
</dbReference>
<dbReference type="SUPFAM" id="SSF54001">
    <property type="entry name" value="Cysteine proteinases"/>
    <property type="match status" value="1"/>
</dbReference>
<dbReference type="CDD" id="cd00028">
    <property type="entry name" value="B_lectin"/>
    <property type="match status" value="2"/>
</dbReference>
<dbReference type="GO" id="GO:0016787">
    <property type="term" value="F:hydrolase activity"/>
    <property type="evidence" value="ECO:0007669"/>
    <property type="project" value="UniProtKB-KW"/>
</dbReference>
<keyword evidence="3 7" id="KW-0378">Hydrolase</keyword>
<dbReference type="Pfam" id="PF00877">
    <property type="entry name" value="NLPC_P60"/>
    <property type="match status" value="1"/>
</dbReference>
<evidence type="ECO:0000256" key="1">
    <source>
        <dbReference type="ARBA" id="ARBA00007074"/>
    </source>
</evidence>
<evidence type="ECO:0000313" key="8">
    <source>
        <dbReference type="Proteomes" id="UP000698059"/>
    </source>
</evidence>
<dbReference type="RefSeq" id="WP_205308059.1">
    <property type="nucleotide sequence ID" value="NZ_BAAAVF010000020.1"/>
</dbReference>
<comment type="similarity">
    <text evidence="1">Belongs to the peptidase C40 family.</text>
</comment>
<evidence type="ECO:0000259" key="5">
    <source>
        <dbReference type="PROSITE" id="PS50927"/>
    </source>
</evidence>
<dbReference type="InterPro" id="IPR038765">
    <property type="entry name" value="Papain-like_cys_pep_sf"/>
</dbReference>
<organism evidence="7 8">
    <name type="scientific">Oerskovia jenensis</name>
    <dbReference type="NCBI Taxonomy" id="162169"/>
    <lineage>
        <taxon>Bacteria</taxon>
        <taxon>Bacillati</taxon>
        <taxon>Actinomycetota</taxon>
        <taxon>Actinomycetes</taxon>
        <taxon>Micrococcales</taxon>
        <taxon>Cellulomonadaceae</taxon>
        <taxon>Oerskovia</taxon>
    </lineage>
</organism>
<evidence type="ECO:0000256" key="2">
    <source>
        <dbReference type="ARBA" id="ARBA00022670"/>
    </source>
</evidence>